<evidence type="ECO:0000256" key="3">
    <source>
        <dbReference type="ARBA" id="ARBA00023163"/>
    </source>
</evidence>
<gene>
    <name evidence="6" type="ordered locus">ROP_pROB01-02570</name>
</gene>
<geneLocation type="plasmid" evidence="6 7">
    <name>pROB01</name>
</geneLocation>
<dbReference type="AlphaFoldDB" id="C1BD12"/>
<feature type="region of interest" description="Disordered" evidence="4">
    <location>
        <begin position="120"/>
        <end position="141"/>
    </location>
</feature>
<feature type="compositionally biased region" description="Low complexity" evidence="4">
    <location>
        <begin position="120"/>
        <end position="129"/>
    </location>
</feature>
<name>C1BD12_RHOOB</name>
<dbReference type="Proteomes" id="UP000002212">
    <property type="component" value="Plasmid pROB01"/>
</dbReference>
<dbReference type="GO" id="GO:0003677">
    <property type="term" value="F:DNA binding"/>
    <property type="evidence" value="ECO:0007669"/>
    <property type="project" value="UniProtKB-KW"/>
</dbReference>
<proteinExistence type="predicted"/>
<dbReference type="PRINTS" id="PR00778">
    <property type="entry name" value="HTHARSR"/>
</dbReference>
<dbReference type="InterPro" id="IPR036388">
    <property type="entry name" value="WH-like_DNA-bd_sf"/>
</dbReference>
<dbReference type="RefSeq" id="WP_007296048.1">
    <property type="nucleotide sequence ID" value="NC_012520.1"/>
</dbReference>
<dbReference type="HOGENOM" id="CLU_097806_7_3_11"/>
<dbReference type="SMART" id="SM00418">
    <property type="entry name" value="HTH_ARSR"/>
    <property type="match status" value="1"/>
</dbReference>
<dbReference type="InterPro" id="IPR051011">
    <property type="entry name" value="Metal_resp_trans_reg"/>
</dbReference>
<keyword evidence="6" id="KW-0614">Plasmid</keyword>
<evidence type="ECO:0000256" key="2">
    <source>
        <dbReference type="ARBA" id="ARBA00023125"/>
    </source>
</evidence>
<dbReference type="NCBIfam" id="NF033788">
    <property type="entry name" value="HTH_metalloreg"/>
    <property type="match status" value="1"/>
</dbReference>
<dbReference type="InterPro" id="IPR001845">
    <property type="entry name" value="HTH_ArsR_DNA-bd_dom"/>
</dbReference>
<evidence type="ECO:0000259" key="5">
    <source>
        <dbReference type="PROSITE" id="PS50987"/>
    </source>
</evidence>
<organism evidence="6 7">
    <name type="scientific">Rhodococcus opacus (strain B4)</name>
    <dbReference type="NCBI Taxonomy" id="632772"/>
    <lineage>
        <taxon>Bacteria</taxon>
        <taxon>Bacillati</taxon>
        <taxon>Actinomycetota</taxon>
        <taxon>Actinomycetes</taxon>
        <taxon>Mycobacteriales</taxon>
        <taxon>Nocardiaceae</taxon>
        <taxon>Rhodococcus</taxon>
    </lineage>
</organism>
<dbReference type="PANTHER" id="PTHR43132:SF6">
    <property type="entry name" value="HTH-TYPE TRANSCRIPTIONAL REPRESSOR CZRA"/>
    <property type="match status" value="1"/>
</dbReference>
<dbReference type="PROSITE" id="PS50987">
    <property type="entry name" value="HTH_ARSR_2"/>
    <property type="match status" value="1"/>
</dbReference>
<dbReference type="InterPro" id="IPR011991">
    <property type="entry name" value="ArsR-like_HTH"/>
</dbReference>
<dbReference type="PANTHER" id="PTHR43132">
    <property type="entry name" value="ARSENICAL RESISTANCE OPERON REPRESSOR ARSR-RELATED"/>
    <property type="match status" value="1"/>
</dbReference>
<evidence type="ECO:0000256" key="4">
    <source>
        <dbReference type="SAM" id="MobiDB-lite"/>
    </source>
</evidence>
<feature type="domain" description="HTH arsR-type" evidence="5">
    <location>
        <begin position="27"/>
        <end position="122"/>
    </location>
</feature>
<dbReference type="SUPFAM" id="SSF46785">
    <property type="entry name" value="Winged helix' DNA-binding domain"/>
    <property type="match status" value="1"/>
</dbReference>
<protein>
    <submittedName>
        <fullName evidence="6">Putative ArsR family transcriptional regulator</fullName>
    </submittedName>
</protein>
<keyword evidence="3" id="KW-0804">Transcription</keyword>
<evidence type="ECO:0000256" key="1">
    <source>
        <dbReference type="ARBA" id="ARBA00023015"/>
    </source>
</evidence>
<dbReference type="CDD" id="cd00090">
    <property type="entry name" value="HTH_ARSR"/>
    <property type="match status" value="1"/>
</dbReference>
<keyword evidence="1" id="KW-0805">Transcription regulation</keyword>
<evidence type="ECO:0000313" key="6">
    <source>
        <dbReference type="EMBL" id="BAH55756.1"/>
    </source>
</evidence>
<dbReference type="PATRIC" id="fig|632772.20.peg.7992"/>
<reference evidence="6 7" key="1">
    <citation type="submission" date="2009-03" db="EMBL/GenBank/DDBJ databases">
        <title>Comparison of the complete genome sequences of Rhodococcus erythropolis PR4 and Rhodococcus opacus B4.</title>
        <authorList>
            <person name="Takarada H."/>
            <person name="Sekine M."/>
            <person name="Hosoyama A."/>
            <person name="Yamada R."/>
            <person name="Fujisawa T."/>
            <person name="Omata S."/>
            <person name="Shimizu A."/>
            <person name="Tsukatani N."/>
            <person name="Tanikawa S."/>
            <person name="Fujita N."/>
            <person name="Harayama S."/>
        </authorList>
    </citation>
    <scope>NUCLEOTIDE SEQUENCE [LARGE SCALE GENOMIC DNA]</scope>
    <source>
        <strain evidence="6 7">B4</strain>
        <plasmid evidence="6 7">pROB01</plasmid>
    </source>
</reference>
<dbReference type="EMBL" id="AP011116">
    <property type="protein sequence ID" value="BAH55756.1"/>
    <property type="molecule type" value="Genomic_DNA"/>
</dbReference>
<feature type="compositionally biased region" description="Basic and acidic residues" evidence="4">
    <location>
        <begin position="131"/>
        <end position="141"/>
    </location>
</feature>
<dbReference type="InterPro" id="IPR036390">
    <property type="entry name" value="WH_DNA-bd_sf"/>
</dbReference>
<dbReference type="GO" id="GO:0003700">
    <property type="term" value="F:DNA-binding transcription factor activity"/>
    <property type="evidence" value="ECO:0007669"/>
    <property type="project" value="InterPro"/>
</dbReference>
<dbReference type="KEGG" id="rop:ROP_pROB01-02570"/>
<dbReference type="OrthoDB" id="9784339at2"/>
<keyword evidence="2" id="KW-0238">DNA-binding</keyword>
<evidence type="ECO:0000313" key="7">
    <source>
        <dbReference type="Proteomes" id="UP000002212"/>
    </source>
</evidence>
<sequence length="141" mass="14964">MTKERVDTCDLLCLDLPHAEQIRAQLPEASRIEPAAAAARALGDPTRLTIAAALASGGELCVCDMAWVVGQAQNLVSHHLRQLKIADLVSSRRHGRLVMYSLTPRGRALVGAVLDDHATAAPAPAPAHAEGSSEHVETEHV</sequence>
<accession>C1BD12</accession>
<dbReference type="Gene3D" id="1.10.10.10">
    <property type="entry name" value="Winged helix-like DNA-binding domain superfamily/Winged helix DNA-binding domain"/>
    <property type="match status" value="1"/>
</dbReference>
<dbReference type="Pfam" id="PF01022">
    <property type="entry name" value="HTH_5"/>
    <property type="match status" value="1"/>
</dbReference>